<evidence type="ECO:0000313" key="2">
    <source>
        <dbReference type="EMBL" id="OIW27579.1"/>
    </source>
</evidence>
<dbReference type="InParanoid" id="A0A1J7IJW4"/>
<dbReference type="OrthoDB" id="4590138at2759"/>
<dbReference type="PANTHER" id="PTHR39474:SF1">
    <property type="entry name" value="FUNGAL SPECIFIC TRANSCRIPTION FACTOR"/>
    <property type="match status" value="1"/>
</dbReference>
<dbReference type="AlphaFoldDB" id="A0A1J7IJW4"/>
<reference evidence="2 3" key="1">
    <citation type="submission" date="2016-10" db="EMBL/GenBank/DDBJ databases">
        <title>Draft genome sequence of Coniochaeta ligniaria NRRL30616, a lignocellulolytic fungus for bioabatement of inhibitors in plant biomass hydrolysates.</title>
        <authorList>
            <consortium name="DOE Joint Genome Institute"/>
            <person name="Jimenez D.J."/>
            <person name="Hector R.E."/>
            <person name="Riley R."/>
            <person name="Sun H."/>
            <person name="Grigoriev I.V."/>
            <person name="Van Elsas J.D."/>
            <person name="Nichols N.N."/>
        </authorList>
    </citation>
    <scope>NUCLEOTIDE SEQUENCE [LARGE SCALE GENOMIC DNA]</scope>
    <source>
        <strain evidence="2 3">NRRL 30616</strain>
    </source>
</reference>
<gene>
    <name evidence="2" type="ORF">CONLIGDRAFT_682609</name>
</gene>
<dbReference type="EMBL" id="KV875099">
    <property type="protein sequence ID" value="OIW27579.1"/>
    <property type="molecule type" value="Genomic_DNA"/>
</dbReference>
<organism evidence="2 3">
    <name type="scientific">Coniochaeta ligniaria NRRL 30616</name>
    <dbReference type="NCBI Taxonomy" id="1408157"/>
    <lineage>
        <taxon>Eukaryota</taxon>
        <taxon>Fungi</taxon>
        <taxon>Dikarya</taxon>
        <taxon>Ascomycota</taxon>
        <taxon>Pezizomycotina</taxon>
        <taxon>Sordariomycetes</taxon>
        <taxon>Sordariomycetidae</taxon>
        <taxon>Coniochaetales</taxon>
        <taxon>Coniochaetaceae</taxon>
        <taxon>Coniochaeta</taxon>
    </lineage>
</organism>
<evidence type="ECO:0000256" key="1">
    <source>
        <dbReference type="SAM" id="MobiDB-lite"/>
    </source>
</evidence>
<proteinExistence type="predicted"/>
<dbReference type="PANTHER" id="PTHR39474">
    <property type="entry name" value="UNNAMED PRODUCT"/>
    <property type="match status" value="1"/>
</dbReference>
<dbReference type="Proteomes" id="UP000182658">
    <property type="component" value="Unassembled WGS sequence"/>
</dbReference>
<feature type="compositionally biased region" description="Polar residues" evidence="1">
    <location>
        <begin position="1"/>
        <end position="13"/>
    </location>
</feature>
<feature type="compositionally biased region" description="Polar residues" evidence="1">
    <location>
        <begin position="21"/>
        <end position="37"/>
    </location>
</feature>
<feature type="region of interest" description="Disordered" evidence="1">
    <location>
        <begin position="1"/>
        <end position="84"/>
    </location>
</feature>
<name>A0A1J7IJW4_9PEZI</name>
<keyword evidence="3" id="KW-1185">Reference proteome</keyword>
<sequence>MASQGAVPTSSSAAHEHPAVTPSQASNAQSRPTSTAFPSAPVDAPSRDDPAASGQPTAQAVGSHALPPPLPAPESGDGGASTTTVEVNGARVSLADQLGPVVVNEDGTMSRIANWAEMSEIEKRNTVRVLGKRNKLRLDVLRGESSAPTSTS</sequence>
<dbReference type="STRING" id="1408157.A0A1J7IJW4"/>
<protein>
    <submittedName>
        <fullName evidence="2">Uncharacterized protein</fullName>
    </submittedName>
</protein>
<evidence type="ECO:0000313" key="3">
    <source>
        <dbReference type="Proteomes" id="UP000182658"/>
    </source>
</evidence>
<accession>A0A1J7IJW4</accession>